<evidence type="ECO:0000313" key="2">
    <source>
        <dbReference type="Proteomes" id="UP000563094"/>
    </source>
</evidence>
<name>A0A839GH84_9BACT</name>
<comment type="caution">
    <text evidence="1">The sequence shown here is derived from an EMBL/GenBank/DDBJ whole genome shotgun (WGS) entry which is preliminary data.</text>
</comment>
<organism evidence="1 2">
    <name type="scientific">Rufibacter quisquiliarum</name>
    <dbReference type="NCBI Taxonomy" id="1549639"/>
    <lineage>
        <taxon>Bacteria</taxon>
        <taxon>Pseudomonadati</taxon>
        <taxon>Bacteroidota</taxon>
        <taxon>Cytophagia</taxon>
        <taxon>Cytophagales</taxon>
        <taxon>Hymenobacteraceae</taxon>
        <taxon>Rufibacter</taxon>
    </lineage>
</organism>
<dbReference type="Proteomes" id="UP000563094">
    <property type="component" value="Unassembled WGS sequence"/>
</dbReference>
<keyword evidence="2" id="KW-1185">Reference proteome</keyword>
<accession>A0A839GH84</accession>
<evidence type="ECO:0000313" key="1">
    <source>
        <dbReference type="EMBL" id="MBA9076049.1"/>
    </source>
</evidence>
<sequence length="95" mass="10427">MARKLLPCLLTPADTPALAESPDSCLQLTGGLWLPSQRGSETRHCCFIPAEVPKGKRKDSRLRTHFDTPPLKGVKGDVYTGGHAFLITLFFGAYR</sequence>
<dbReference type="EMBL" id="JACJIQ010000002">
    <property type="protein sequence ID" value="MBA9076049.1"/>
    <property type="molecule type" value="Genomic_DNA"/>
</dbReference>
<gene>
    <name evidence="1" type="ORF">FHS90_000751</name>
</gene>
<dbReference type="AlphaFoldDB" id="A0A839GH84"/>
<protein>
    <submittedName>
        <fullName evidence="1">Uncharacterized protein</fullName>
    </submittedName>
</protein>
<reference evidence="1 2" key="1">
    <citation type="submission" date="2020-08" db="EMBL/GenBank/DDBJ databases">
        <title>Genomic Encyclopedia of Type Strains, Phase IV (KMG-IV): sequencing the most valuable type-strain genomes for metagenomic binning, comparative biology and taxonomic classification.</title>
        <authorList>
            <person name="Goeker M."/>
        </authorList>
    </citation>
    <scope>NUCLEOTIDE SEQUENCE [LARGE SCALE GENOMIC DNA]</scope>
    <source>
        <strain evidence="1 2">DSM 29854</strain>
    </source>
</reference>
<proteinExistence type="predicted"/>